<evidence type="ECO:0000313" key="3">
    <source>
        <dbReference type="Proteomes" id="UP000009168"/>
    </source>
</evidence>
<dbReference type="HOGENOM" id="CLU_506732_0_0_1"/>
<feature type="compositionally biased region" description="Low complexity" evidence="1">
    <location>
        <begin position="190"/>
        <end position="208"/>
    </location>
</feature>
<feature type="region of interest" description="Disordered" evidence="1">
    <location>
        <begin position="331"/>
        <end position="350"/>
    </location>
</feature>
<protein>
    <submittedName>
        <fullName evidence="2">Uncharacterized protein</fullName>
    </submittedName>
</protein>
<dbReference type="Proteomes" id="UP000009168">
    <property type="component" value="Unassembled WGS sequence"/>
</dbReference>
<proteinExistence type="predicted"/>
<dbReference type="RefSeq" id="XP_001033162.1">
    <property type="nucleotide sequence ID" value="XM_001033162.1"/>
</dbReference>
<dbReference type="KEGG" id="tet:TTHERM_00442490"/>
<reference evidence="3" key="1">
    <citation type="journal article" date="2006" name="PLoS Biol.">
        <title>Macronuclear genome sequence of the ciliate Tetrahymena thermophila, a model eukaryote.</title>
        <authorList>
            <person name="Eisen J.A."/>
            <person name="Coyne R.S."/>
            <person name="Wu M."/>
            <person name="Wu D."/>
            <person name="Thiagarajan M."/>
            <person name="Wortman J.R."/>
            <person name="Badger J.H."/>
            <person name="Ren Q."/>
            <person name="Amedeo P."/>
            <person name="Jones K.M."/>
            <person name="Tallon L.J."/>
            <person name="Delcher A.L."/>
            <person name="Salzberg S.L."/>
            <person name="Silva J.C."/>
            <person name="Haas B.J."/>
            <person name="Majoros W.H."/>
            <person name="Farzad M."/>
            <person name="Carlton J.M."/>
            <person name="Smith R.K. Jr."/>
            <person name="Garg J."/>
            <person name="Pearlman R.E."/>
            <person name="Karrer K.M."/>
            <person name="Sun L."/>
            <person name="Manning G."/>
            <person name="Elde N.C."/>
            <person name="Turkewitz A.P."/>
            <person name="Asai D.J."/>
            <person name="Wilkes D.E."/>
            <person name="Wang Y."/>
            <person name="Cai H."/>
            <person name="Collins K."/>
            <person name="Stewart B.A."/>
            <person name="Lee S.R."/>
            <person name="Wilamowska K."/>
            <person name="Weinberg Z."/>
            <person name="Ruzzo W.L."/>
            <person name="Wloga D."/>
            <person name="Gaertig J."/>
            <person name="Frankel J."/>
            <person name="Tsao C.-C."/>
            <person name="Gorovsky M.A."/>
            <person name="Keeling P.J."/>
            <person name="Waller R.F."/>
            <person name="Patron N.J."/>
            <person name="Cherry J.M."/>
            <person name="Stover N.A."/>
            <person name="Krieger C.J."/>
            <person name="del Toro C."/>
            <person name="Ryder H.F."/>
            <person name="Williamson S.C."/>
            <person name="Barbeau R.A."/>
            <person name="Hamilton E.P."/>
            <person name="Orias E."/>
        </authorList>
    </citation>
    <scope>NUCLEOTIDE SEQUENCE [LARGE SCALE GENOMIC DNA]</scope>
    <source>
        <strain evidence="3">SB210</strain>
    </source>
</reference>
<organism evidence="2 3">
    <name type="scientific">Tetrahymena thermophila (strain SB210)</name>
    <dbReference type="NCBI Taxonomy" id="312017"/>
    <lineage>
        <taxon>Eukaryota</taxon>
        <taxon>Sar</taxon>
        <taxon>Alveolata</taxon>
        <taxon>Ciliophora</taxon>
        <taxon>Intramacronucleata</taxon>
        <taxon>Oligohymenophorea</taxon>
        <taxon>Hymenostomatida</taxon>
        <taxon>Tetrahymenina</taxon>
        <taxon>Tetrahymenidae</taxon>
        <taxon>Tetrahymena</taxon>
    </lineage>
</organism>
<evidence type="ECO:0000313" key="2">
    <source>
        <dbReference type="EMBL" id="EAR85499.1"/>
    </source>
</evidence>
<sequence>MACESKMQKKNNMLIRNKNNVRSITPCLVRKDELSSFEIYLQKIQTPSQQNQYQNQNEPQTRSQNKIYQELDQGQGDQLCAQNLLLQAQGIVSKDKTHLSTPAQAENILLMYQDIFKNENNRFRSLTPNNRWSKQKGMIRSRNENQYIINQLQNKTNIANQNKDLLIMTNYWEKKQQESQQSQYHDNNQSNCSPLPSIPLSSSPINLNQGSHFLQDSKSNLQKQNYFTSPNNYKRQQDSPYKKAHTQYQVSQVINKSQGQHQINLQDSPLKNGGETAHFNNYLQDTIMKYIQQQPIQDNSNNTNPTGTYLRNSIFENSFLAEKQKSFCQNSLNSKQRSVTPSPLSHNKNSEIVNNNKTRRQLKLNKSNINFFAEQNIPIPSPNQNKRIQTQPNESFEDNLFFIKYNDENIFNNNQNSIHPPKNTPQQNVKVIKKTLQNIVLPDNQEGLSQLEYQNSSEQIQFSIKNVKNHLKNPSVVQFTPKSTMRKYSKVQRFIPIQNRIIRYPAFVNIMHNTTRDQTFSTLKKNKLIKEEEIKNFI</sequence>
<dbReference type="GeneID" id="7830676"/>
<feature type="region of interest" description="Disordered" evidence="1">
    <location>
        <begin position="177"/>
        <end position="212"/>
    </location>
</feature>
<keyword evidence="3" id="KW-1185">Reference proteome</keyword>
<dbReference type="EMBL" id="GG662665">
    <property type="protein sequence ID" value="EAR85499.1"/>
    <property type="molecule type" value="Genomic_DNA"/>
</dbReference>
<evidence type="ECO:0000256" key="1">
    <source>
        <dbReference type="SAM" id="MobiDB-lite"/>
    </source>
</evidence>
<name>I7MGV4_TETTS</name>
<dbReference type="AlphaFoldDB" id="I7MGV4"/>
<accession>I7MGV4</accession>
<dbReference type="InParanoid" id="I7MGV4"/>
<gene>
    <name evidence="2" type="ORF">TTHERM_00442490</name>
</gene>